<evidence type="ECO:0000313" key="3">
    <source>
        <dbReference type="EMBL" id="PPK29824.1"/>
    </source>
</evidence>
<dbReference type="PANTHER" id="PTHR14741">
    <property type="entry name" value="S-ADENOSYLMETHIONINE-DEPENDENT METHYLTRANSFERASE RELATED"/>
    <property type="match status" value="1"/>
</dbReference>
<evidence type="ECO:0000313" key="4">
    <source>
        <dbReference type="Proteomes" id="UP000239239"/>
    </source>
</evidence>
<proteinExistence type="predicted"/>
<evidence type="ECO:0000256" key="1">
    <source>
        <dbReference type="ARBA" id="ARBA00022603"/>
    </source>
</evidence>
<protein>
    <submittedName>
        <fullName evidence="3">SAM-dependent methyltransferase</fullName>
    </submittedName>
</protein>
<dbReference type="PANTHER" id="PTHR14741:SF32">
    <property type="entry name" value="TRIMETHYLGUANOSINE SYNTHASE"/>
    <property type="match status" value="1"/>
</dbReference>
<dbReference type="InterPro" id="IPR029063">
    <property type="entry name" value="SAM-dependent_MTases_sf"/>
</dbReference>
<comment type="caution">
    <text evidence="3">The sequence shown here is derived from an EMBL/GenBank/DDBJ whole genome shotgun (WGS) entry which is preliminary data.</text>
</comment>
<gene>
    <name evidence="3" type="ORF">C3928_12230</name>
</gene>
<dbReference type="Proteomes" id="UP000239239">
    <property type="component" value="Unassembled WGS sequence"/>
</dbReference>
<dbReference type="PROSITE" id="PS00092">
    <property type="entry name" value="N6_MTASE"/>
    <property type="match status" value="1"/>
</dbReference>
<keyword evidence="2 3" id="KW-0808">Transferase</keyword>
<name>A0A2S6EXB4_LEGPN</name>
<dbReference type="RefSeq" id="WP_027227422.1">
    <property type="nucleotide sequence ID" value="NZ_CP017601.1"/>
</dbReference>
<organism evidence="3 4">
    <name type="scientific">Legionella pneumophila</name>
    <dbReference type="NCBI Taxonomy" id="446"/>
    <lineage>
        <taxon>Bacteria</taxon>
        <taxon>Pseudomonadati</taxon>
        <taxon>Pseudomonadota</taxon>
        <taxon>Gammaproteobacteria</taxon>
        <taxon>Legionellales</taxon>
        <taxon>Legionellaceae</taxon>
        <taxon>Legionella</taxon>
    </lineage>
</organism>
<accession>A0A2S6EXB4</accession>
<dbReference type="AlphaFoldDB" id="A0A2S6EXB4"/>
<dbReference type="Gene3D" id="3.40.50.150">
    <property type="entry name" value="Vaccinia Virus protein VP39"/>
    <property type="match status" value="1"/>
</dbReference>
<dbReference type="InterPro" id="IPR002052">
    <property type="entry name" value="DNA_methylase_N6_adenine_CS"/>
</dbReference>
<dbReference type="OrthoDB" id="5642573at2"/>
<dbReference type="InterPro" id="IPR019012">
    <property type="entry name" value="RNA_cap_Gua-N2-MeTrfase"/>
</dbReference>
<dbReference type="EMBL" id="PQWY01000016">
    <property type="protein sequence ID" value="PPK29824.1"/>
    <property type="molecule type" value="Genomic_DNA"/>
</dbReference>
<dbReference type="Pfam" id="PF09445">
    <property type="entry name" value="Methyltransf_15"/>
    <property type="match status" value="1"/>
</dbReference>
<keyword evidence="1 3" id="KW-0489">Methyltransferase</keyword>
<dbReference type="CDD" id="cd02440">
    <property type="entry name" value="AdoMet_MTases"/>
    <property type="match status" value="1"/>
</dbReference>
<sequence>MKSSEICPFGPKLQQYWDKRYDYFHRFDEGIQTDSEGLHTVMPEEAALTQAKLFNNEKIVVDGFCGIGGSAIALARTGKKVIAIEMDSVRLAMAKNNARVYGVEHLITFVHGDFFDVAAEIKADAVLIDPPWGWPRYRKIEEFHLQHFNPNGSKLISYVLDHFNKIVLRAPKTFITSELDQFNVNYEIHSDKLHHSIISISVCITNHSKRKPG</sequence>
<dbReference type="GO" id="GO:0071164">
    <property type="term" value="F:RNA cap trimethylguanosine synthase activity"/>
    <property type="evidence" value="ECO:0007669"/>
    <property type="project" value="TreeGrafter"/>
</dbReference>
<evidence type="ECO:0000256" key="2">
    <source>
        <dbReference type="ARBA" id="ARBA00022679"/>
    </source>
</evidence>
<dbReference type="SUPFAM" id="SSF53335">
    <property type="entry name" value="S-adenosyl-L-methionine-dependent methyltransferases"/>
    <property type="match status" value="1"/>
</dbReference>
<dbReference type="GO" id="GO:0003676">
    <property type="term" value="F:nucleic acid binding"/>
    <property type="evidence" value="ECO:0007669"/>
    <property type="project" value="InterPro"/>
</dbReference>
<reference evidence="3 4" key="1">
    <citation type="submission" date="2018-02" db="EMBL/GenBank/DDBJ databases">
        <title>Draft genome sequences of four Legionella pneumophila clinical strains isolated in Ontario.</title>
        <authorList>
            <person name="Fortuna A."/>
            <person name="Ramnarine R."/>
            <person name="Li A."/>
            <person name="Frantz C."/>
            <person name="Mallo G."/>
        </authorList>
    </citation>
    <scope>NUCLEOTIDE SEQUENCE [LARGE SCALE GENOMIC DNA]</scope>
    <source>
        <strain evidence="3 4">LG61</strain>
    </source>
</reference>